<keyword evidence="1" id="KW-0472">Membrane</keyword>
<dbReference type="InterPro" id="IPR025699">
    <property type="entry name" value="ABC2_memb-like"/>
</dbReference>
<feature type="transmembrane region" description="Helical" evidence="1">
    <location>
        <begin position="105"/>
        <end position="129"/>
    </location>
</feature>
<evidence type="ECO:0000256" key="1">
    <source>
        <dbReference type="SAM" id="Phobius"/>
    </source>
</evidence>
<name>A0A073KFJ6_9BACI</name>
<accession>A0A073KFJ6</accession>
<feature type="transmembrane region" description="Helical" evidence="1">
    <location>
        <begin position="16"/>
        <end position="34"/>
    </location>
</feature>
<proteinExistence type="predicted"/>
<dbReference type="OrthoDB" id="2658554at2"/>
<evidence type="ECO:0000313" key="3">
    <source>
        <dbReference type="Proteomes" id="UP000027822"/>
    </source>
</evidence>
<organism evidence="2 3">
    <name type="scientific">Bacillus manliponensis</name>
    <dbReference type="NCBI Taxonomy" id="574376"/>
    <lineage>
        <taxon>Bacteria</taxon>
        <taxon>Bacillati</taxon>
        <taxon>Bacillota</taxon>
        <taxon>Bacilli</taxon>
        <taxon>Bacillales</taxon>
        <taxon>Bacillaceae</taxon>
        <taxon>Bacillus</taxon>
        <taxon>Bacillus cereus group</taxon>
    </lineage>
</organism>
<dbReference type="GO" id="GO:0005886">
    <property type="term" value="C:plasma membrane"/>
    <property type="evidence" value="ECO:0007669"/>
    <property type="project" value="UniProtKB-SubCell"/>
</dbReference>
<protein>
    <submittedName>
        <fullName evidence="2">Acetoin ABC transporter permease</fullName>
    </submittedName>
</protein>
<feature type="transmembrane region" description="Helical" evidence="1">
    <location>
        <begin position="67"/>
        <end position="84"/>
    </location>
</feature>
<feature type="transmembrane region" description="Helical" evidence="1">
    <location>
        <begin position="182"/>
        <end position="201"/>
    </location>
</feature>
<dbReference type="InterPro" id="IPR053046">
    <property type="entry name" value="ABC-5_transporter"/>
</dbReference>
<dbReference type="PANTHER" id="PTHR39177:SF1">
    <property type="entry name" value="ABC TRANSPORTER PERMEASE YTRC-RELATED"/>
    <property type="match status" value="1"/>
</dbReference>
<dbReference type="AlphaFoldDB" id="A0A073KFJ6"/>
<dbReference type="PANTHER" id="PTHR39177">
    <property type="entry name" value="ABC TRANSPORTER PERMEASE YTRC-RELATED"/>
    <property type="match status" value="1"/>
</dbReference>
<dbReference type="STRING" id="574376.BAMA_09765"/>
<dbReference type="Proteomes" id="UP000027822">
    <property type="component" value="Unassembled WGS sequence"/>
</dbReference>
<dbReference type="Pfam" id="PF13346">
    <property type="entry name" value="ABC2_membrane_5"/>
    <property type="match status" value="1"/>
</dbReference>
<dbReference type="eggNOG" id="ENOG50332NH">
    <property type="taxonomic scope" value="Bacteria"/>
</dbReference>
<evidence type="ECO:0000313" key="2">
    <source>
        <dbReference type="EMBL" id="KEK21068.1"/>
    </source>
</evidence>
<dbReference type="EMBL" id="JOTN01000002">
    <property type="protein sequence ID" value="KEK21068.1"/>
    <property type="molecule type" value="Genomic_DNA"/>
</dbReference>
<sequence>MFHKALWMRQWKQGKYAVLLFWLTSLYILPYKYYLDAASQFQQSIQTYDDYDYVYYYAYYFNASDPVFIQSFLVVLMACLFIGWERNNQSIDFLWSMPFRRKDIYVTKWLFGVINIIAVNIVCLVSMHGIKLLSFHNQYQEDFSPFYTYFLYATIVLIAIYTLALCVGTITGNIFSQISLSAIFLFLPQGLVLLISGFVYAHTSGDSFEDSYKKERKIASYFTHIDLYASIDNFYIRYDYHPEVQSDDEGNIISETPQKNPMENTMIPSIWELLTPITYIIILLPVGAILYTRSPNEQNGKLLLFPKLQKYFMFCTVLCFALLGGRILSESLVSYYIGFFIAGIVSYFIFTRLLKMKFSFGGK</sequence>
<feature type="transmembrane region" description="Helical" evidence="1">
    <location>
        <begin position="149"/>
        <end position="170"/>
    </location>
</feature>
<feature type="transmembrane region" description="Helical" evidence="1">
    <location>
        <begin position="270"/>
        <end position="291"/>
    </location>
</feature>
<dbReference type="GO" id="GO:0140359">
    <property type="term" value="F:ABC-type transporter activity"/>
    <property type="evidence" value="ECO:0007669"/>
    <property type="project" value="InterPro"/>
</dbReference>
<feature type="transmembrane region" description="Helical" evidence="1">
    <location>
        <begin position="311"/>
        <end position="329"/>
    </location>
</feature>
<reference evidence="2 3" key="1">
    <citation type="submission" date="2014-06" db="EMBL/GenBank/DDBJ databases">
        <title>Draft genome sequence of Bacillus manliponensis JCM 15802 (MCCC 1A00708).</title>
        <authorList>
            <person name="Lai Q."/>
            <person name="Liu Y."/>
            <person name="Shao Z."/>
        </authorList>
    </citation>
    <scope>NUCLEOTIDE SEQUENCE [LARGE SCALE GENOMIC DNA]</scope>
    <source>
        <strain evidence="2 3">JCM 15802</strain>
    </source>
</reference>
<keyword evidence="1" id="KW-0812">Transmembrane</keyword>
<keyword evidence="3" id="KW-1185">Reference proteome</keyword>
<dbReference type="RefSeq" id="WP_034635966.1">
    <property type="nucleotide sequence ID" value="NZ_CBCSJC010000001.1"/>
</dbReference>
<keyword evidence="1" id="KW-1133">Transmembrane helix</keyword>
<gene>
    <name evidence="2" type="ORF">BAMA_09765</name>
</gene>
<comment type="caution">
    <text evidence="2">The sequence shown here is derived from an EMBL/GenBank/DDBJ whole genome shotgun (WGS) entry which is preliminary data.</text>
</comment>
<feature type="transmembrane region" description="Helical" evidence="1">
    <location>
        <begin position="335"/>
        <end position="354"/>
    </location>
</feature>